<dbReference type="InterPro" id="IPR003594">
    <property type="entry name" value="HATPase_dom"/>
</dbReference>
<protein>
    <submittedName>
        <fullName evidence="3">Anti-anti-sigma factor</fullName>
    </submittedName>
</protein>
<evidence type="ECO:0000313" key="4">
    <source>
        <dbReference type="Proteomes" id="UP000652013"/>
    </source>
</evidence>
<dbReference type="Proteomes" id="UP000652013">
    <property type="component" value="Unassembled WGS sequence"/>
</dbReference>
<dbReference type="InterPro" id="IPR036890">
    <property type="entry name" value="HATPase_C_sf"/>
</dbReference>
<reference evidence="3" key="1">
    <citation type="submission" date="2021-01" db="EMBL/GenBank/DDBJ databases">
        <title>Whole genome shotgun sequence of Spirilliplanes yamanashiensis NBRC 15828.</title>
        <authorList>
            <person name="Komaki H."/>
            <person name="Tamura T."/>
        </authorList>
    </citation>
    <scope>NUCLEOTIDE SEQUENCE</scope>
    <source>
        <strain evidence="3">NBRC 15828</strain>
    </source>
</reference>
<dbReference type="InterPro" id="IPR050267">
    <property type="entry name" value="Anti-sigma-factor_SerPK"/>
</dbReference>
<dbReference type="CDD" id="cd07043">
    <property type="entry name" value="STAS_anti-anti-sigma_factors"/>
    <property type="match status" value="1"/>
</dbReference>
<comment type="caution">
    <text evidence="3">The sequence shown here is derived from an EMBL/GenBank/DDBJ whole genome shotgun (WGS) entry which is preliminary data.</text>
</comment>
<keyword evidence="1" id="KW-0808">Transferase</keyword>
<evidence type="ECO:0000256" key="1">
    <source>
        <dbReference type="ARBA" id="ARBA00022527"/>
    </source>
</evidence>
<dbReference type="PANTHER" id="PTHR35526:SF3">
    <property type="entry name" value="ANTI-SIGMA-F FACTOR RSBW"/>
    <property type="match status" value="1"/>
</dbReference>
<dbReference type="SUPFAM" id="SSF52091">
    <property type="entry name" value="SpoIIaa-like"/>
    <property type="match status" value="1"/>
</dbReference>
<dbReference type="Pfam" id="PF13581">
    <property type="entry name" value="HATPase_c_2"/>
    <property type="match status" value="1"/>
</dbReference>
<dbReference type="InterPro" id="IPR002645">
    <property type="entry name" value="STAS_dom"/>
</dbReference>
<accession>A0A8J4DKT3</accession>
<feature type="domain" description="STAS" evidence="2">
    <location>
        <begin position="1"/>
        <end position="83"/>
    </location>
</feature>
<dbReference type="GO" id="GO:0004674">
    <property type="term" value="F:protein serine/threonine kinase activity"/>
    <property type="evidence" value="ECO:0007669"/>
    <property type="project" value="UniProtKB-KW"/>
</dbReference>
<gene>
    <name evidence="3" type="ORF">Sya03_39260</name>
</gene>
<keyword evidence="1" id="KW-0418">Kinase</keyword>
<dbReference type="Gene3D" id="3.30.750.24">
    <property type="entry name" value="STAS domain"/>
    <property type="match status" value="1"/>
</dbReference>
<dbReference type="CDD" id="cd16936">
    <property type="entry name" value="HATPase_RsbW-like"/>
    <property type="match status" value="1"/>
</dbReference>
<dbReference type="SUPFAM" id="SSF55874">
    <property type="entry name" value="ATPase domain of HSP90 chaperone/DNA topoisomerase II/histidine kinase"/>
    <property type="match status" value="1"/>
</dbReference>
<dbReference type="AlphaFoldDB" id="A0A8J4DKT3"/>
<keyword evidence="4" id="KW-1185">Reference proteome</keyword>
<dbReference type="InterPro" id="IPR036513">
    <property type="entry name" value="STAS_dom_sf"/>
</dbReference>
<dbReference type="Gene3D" id="3.30.565.10">
    <property type="entry name" value="Histidine kinase-like ATPase, C-terminal domain"/>
    <property type="match status" value="1"/>
</dbReference>
<dbReference type="EMBL" id="BOOY01000028">
    <property type="protein sequence ID" value="GIJ04574.1"/>
    <property type="molecule type" value="Genomic_DNA"/>
</dbReference>
<keyword evidence="1" id="KW-0723">Serine/threonine-protein kinase</keyword>
<name>A0A8J4DKT3_9ACTN</name>
<evidence type="ECO:0000313" key="3">
    <source>
        <dbReference type="EMBL" id="GIJ04574.1"/>
    </source>
</evidence>
<dbReference type="PANTHER" id="PTHR35526">
    <property type="entry name" value="ANTI-SIGMA-F FACTOR RSBW-RELATED"/>
    <property type="match status" value="1"/>
</dbReference>
<evidence type="ECO:0000259" key="2">
    <source>
        <dbReference type="PROSITE" id="PS50801"/>
    </source>
</evidence>
<dbReference type="PROSITE" id="PS50801">
    <property type="entry name" value="STAS"/>
    <property type="match status" value="1"/>
</dbReference>
<proteinExistence type="predicted"/>
<organism evidence="3 4">
    <name type="scientific">Spirilliplanes yamanashiensis</name>
    <dbReference type="NCBI Taxonomy" id="42233"/>
    <lineage>
        <taxon>Bacteria</taxon>
        <taxon>Bacillati</taxon>
        <taxon>Actinomycetota</taxon>
        <taxon>Actinomycetes</taxon>
        <taxon>Micromonosporales</taxon>
        <taxon>Micromonosporaceae</taxon>
        <taxon>Spirilliplanes</taxon>
    </lineage>
</organism>
<sequence>MAVLRVTGDLDTATAPALRTALHTALAAQPDAVVVDIAGLDVRHPTALDVFPAMTAEAADWPAVPLMLHSPGDRTARQLADTGCRVHPTLEHALDEVRSTAAPVRLRARLRPTTGACRQARELVADACERWGLAELRATAAVVVTELVANVIRHARTGMEITLAPRDGRLSIAVRDGSAREPEPADPGLDEAGGRGLRLVRDLSDAWGVLPVVDGKVVWATIGS</sequence>